<evidence type="ECO:0000313" key="6">
    <source>
        <dbReference type="Proteomes" id="UP000001542"/>
    </source>
</evidence>
<dbReference type="SMR" id="A2DKM2"/>
<dbReference type="Gene3D" id="1.25.40.20">
    <property type="entry name" value="Ankyrin repeat-containing domain"/>
    <property type="match status" value="3"/>
</dbReference>
<dbReference type="SUPFAM" id="SSF48403">
    <property type="entry name" value="Ankyrin repeat"/>
    <property type="match status" value="1"/>
</dbReference>
<feature type="region of interest" description="Disordered" evidence="4">
    <location>
        <begin position="649"/>
        <end position="669"/>
    </location>
</feature>
<dbReference type="PANTHER" id="PTHR24123:SF33">
    <property type="entry name" value="PROTEIN HOS4"/>
    <property type="match status" value="1"/>
</dbReference>
<evidence type="ECO:0000256" key="1">
    <source>
        <dbReference type="ARBA" id="ARBA00022737"/>
    </source>
</evidence>
<dbReference type="InterPro" id="IPR036770">
    <property type="entry name" value="Ankyrin_rpt-contain_sf"/>
</dbReference>
<keyword evidence="2 3" id="KW-0040">ANK repeat</keyword>
<dbReference type="SMART" id="SM00248">
    <property type="entry name" value="ANK"/>
    <property type="match status" value="11"/>
</dbReference>
<organism evidence="5 6">
    <name type="scientific">Trichomonas vaginalis (strain ATCC PRA-98 / G3)</name>
    <dbReference type="NCBI Taxonomy" id="412133"/>
    <lineage>
        <taxon>Eukaryota</taxon>
        <taxon>Metamonada</taxon>
        <taxon>Parabasalia</taxon>
        <taxon>Trichomonadida</taxon>
        <taxon>Trichomonadidae</taxon>
        <taxon>Trichomonas</taxon>
    </lineage>
</organism>
<keyword evidence="1" id="KW-0677">Repeat</keyword>
<dbReference type="VEuPathDB" id="TrichDB:TVAG_246830"/>
<feature type="repeat" description="ANK" evidence="3">
    <location>
        <begin position="531"/>
        <end position="563"/>
    </location>
</feature>
<dbReference type="EMBL" id="DS113212">
    <property type="protein sequence ID" value="EAY19005.1"/>
    <property type="molecule type" value="Genomic_DNA"/>
</dbReference>
<dbReference type="Pfam" id="PF12796">
    <property type="entry name" value="Ank_2"/>
    <property type="match status" value="3"/>
</dbReference>
<accession>A2DKM2</accession>
<dbReference type="PROSITE" id="PS50088">
    <property type="entry name" value="ANK_REPEAT"/>
    <property type="match status" value="7"/>
</dbReference>
<dbReference type="KEGG" id="tva:5464524"/>
<dbReference type="InterPro" id="IPR002110">
    <property type="entry name" value="Ankyrin_rpt"/>
</dbReference>
<reference evidence="5" key="1">
    <citation type="submission" date="2006-10" db="EMBL/GenBank/DDBJ databases">
        <authorList>
            <person name="Amadeo P."/>
            <person name="Zhao Q."/>
            <person name="Wortman J."/>
            <person name="Fraser-Liggett C."/>
            <person name="Carlton J."/>
        </authorList>
    </citation>
    <scope>NUCLEOTIDE SEQUENCE</scope>
    <source>
        <strain evidence="5">G3</strain>
    </source>
</reference>
<dbReference type="PANTHER" id="PTHR24123">
    <property type="entry name" value="ANKYRIN REPEAT-CONTAINING"/>
    <property type="match status" value="1"/>
</dbReference>
<feature type="repeat" description="ANK" evidence="3">
    <location>
        <begin position="465"/>
        <end position="497"/>
    </location>
</feature>
<feature type="repeat" description="ANK" evidence="3">
    <location>
        <begin position="498"/>
        <end position="530"/>
    </location>
</feature>
<dbReference type="AlphaFoldDB" id="A2DKM2"/>
<feature type="repeat" description="ANK" evidence="3">
    <location>
        <begin position="432"/>
        <end position="464"/>
    </location>
</feature>
<dbReference type="eggNOG" id="KOG4177">
    <property type="taxonomic scope" value="Eukaryota"/>
</dbReference>
<dbReference type="STRING" id="5722.A2DKM2"/>
<dbReference type="OrthoDB" id="1585644at2759"/>
<dbReference type="Proteomes" id="UP000001542">
    <property type="component" value="Unassembled WGS sequence"/>
</dbReference>
<dbReference type="RefSeq" id="XP_001579991.1">
    <property type="nucleotide sequence ID" value="XM_001579941.1"/>
</dbReference>
<dbReference type="PROSITE" id="PS50297">
    <property type="entry name" value="ANK_REP_REGION"/>
    <property type="match status" value="5"/>
</dbReference>
<dbReference type="InParanoid" id="A2DKM2"/>
<dbReference type="PRINTS" id="PR01415">
    <property type="entry name" value="ANKYRIN"/>
</dbReference>
<name>A2DKM2_TRIV3</name>
<evidence type="ECO:0000256" key="4">
    <source>
        <dbReference type="SAM" id="MobiDB-lite"/>
    </source>
</evidence>
<evidence type="ECO:0000256" key="2">
    <source>
        <dbReference type="ARBA" id="ARBA00023043"/>
    </source>
</evidence>
<feature type="repeat" description="ANK" evidence="3">
    <location>
        <begin position="597"/>
        <end position="629"/>
    </location>
</feature>
<dbReference type="VEuPathDB" id="TrichDB:TVAGG3_0561200"/>
<sequence length="669" mass="75471">MYDILFETFADYISVATQIYRLNIFTPIYQDDVSTLAQTTIYIVRKYQIPCISFFLMIDKACSYNRKYTRVYWNLFTKLMDEFKFDKFENFDFSPLFSAFIKYKYNQTTAKFSHEIQNDDEFNSLMEVFKSDTLMHAMLYDDVEEFKKHVDFNYLEKFDYDLEDKLKLPWFIPYNSNSISDWVCQFGAKNCFDFCVEKGLTITKDHLNLAFLGGNCFIIDKIIEKIGIDNLKDFPMTNVIINHDNGYKMKFWSPSKVSFEEISQHHDLLLYIYKLCETKNFNSALLYCVPFGILPFVNYLLENGADAKSGAGATALYICCKEKNPEILSLLASRGANYGVVTVCNLSEAEIARKTRDIDFRHFMLLGGGSLLDYCAVFDSVEVATILARKLDVNGKNSRRKQTIHIAAMHNSDGIVRLLLQKKVNVNALNKGKSTPLHVAARYNSVDVCKLLIEKGADTKLLNAKGMTALHKTVKNEAIDVANLLLQKGLNINQKDSNNLNSLQLAVIKNREKICQLFLSKGGDIKVKDDEGRSLLHLAARNDAQDVALLLIEKGLDVNIRDAKGMTPLLICAVLGNSSMAKLLISKGADVNLASKEGSTALHLATNHQELGVLQAVLEKNPKTNIQDSKGKTPLDIANEKGNEEIINAIKNSADPTETNPDGNELEDI</sequence>
<keyword evidence="6" id="KW-1185">Reference proteome</keyword>
<proteinExistence type="predicted"/>
<feature type="repeat" description="ANK" evidence="3">
    <location>
        <begin position="399"/>
        <end position="431"/>
    </location>
</feature>
<protein>
    <submittedName>
        <fullName evidence="5">Uncharacterized protein</fullName>
    </submittedName>
</protein>
<dbReference type="InterPro" id="IPR051165">
    <property type="entry name" value="Multifunctional_ANK_Repeat"/>
</dbReference>
<feature type="repeat" description="ANK" evidence="3">
    <location>
        <begin position="564"/>
        <end position="596"/>
    </location>
</feature>
<gene>
    <name evidence="5" type="ORF">TVAG_246830</name>
</gene>
<feature type="compositionally biased region" description="Polar residues" evidence="4">
    <location>
        <begin position="650"/>
        <end position="662"/>
    </location>
</feature>
<reference evidence="5" key="2">
    <citation type="journal article" date="2007" name="Science">
        <title>Draft genome sequence of the sexually transmitted pathogen Trichomonas vaginalis.</title>
        <authorList>
            <person name="Carlton J.M."/>
            <person name="Hirt R.P."/>
            <person name="Silva J.C."/>
            <person name="Delcher A.L."/>
            <person name="Schatz M."/>
            <person name="Zhao Q."/>
            <person name="Wortman J.R."/>
            <person name="Bidwell S.L."/>
            <person name="Alsmark U.C.M."/>
            <person name="Besteiro S."/>
            <person name="Sicheritz-Ponten T."/>
            <person name="Noel C.J."/>
            <person name="Dacks J.B."/>
            <person name="Foster P.G."/>
            <person name="Simillion C."/>
            <person name="Van de Peer Y."/>
            <person name="Miranda-Saavedra D."/>
            <person name="Barton G.J."/>
            <person name="Westrop G.D."/>
            <person name="Mueller S."/>
            <person name="Dessi D."/>
            <person name="Fiori P.L."/>
            <person name="Ren Q."/>
            <person name="Paulsen I."/>
            <person name="Zhang H."/>
            <person name="Bastida-Corcuera F.D."/>
            <person name="Simoes-Barbosa A."/>
            <person name="Brown M.T."/>
            <person name="Hayes R.D."/>
            <person name="Mukherjee M."/>
            <person name="Okumura C.Y."/>
            <person name="Schneider R."/>
            <person name="Smith A.J."/>
            <person name="Vanacova S."/>
            <person name="Villalvazo M."/>
            <person name="Haas B.J."/>
            <person name="Pertea M."/>
            <person name="Feldblyum T.V."/>
            <person name="Utterback T.R."/>
            <person name="Shu C.L."/>
            <person name="Osoegawa K."/>
            <person name="de Jong P.J."/>
            <person name="Hrdy I."/>
            <person name="Horvathova L."/>
            <person name="Zubacova Z."/>
            <person name="Dolezal P."/>
            <person name="Malik S.B."/>
            <person name="Logsdon J.M. Jr."/>
            <person name="Henze K."/>
            <person name="Gupta A."/>
            <person name="Wang C.C."/>
            <person name="Dunne R.L."/>
            <person name="Upcroft J.A."/>
            <person name="Upcroft P."/>
            <person name="White O."/>
            <person name="Salzberg S.L."/>
            <person name="Tang P."/>
            <person name="Chiu C.-H."/>
            <person name="Lee Y.-S."/>
            <person name="Embley T.M."/>
            <person name="Coombs G.H."/>
            <person name="Mottram J.C."/>
            <person name="Tachezy J."/>
            <person name="Fraser-Liggett C.M."/>
            <person name="Johnson P.J."/>
        </authorList>
    </citation>
    <scope>NUCLEOTIDE SEQUENCE [LARGE SCALE GENOMIC DNA]</scope>
    <source>
        <strain evidence="5">G3</strain>
    </source>
</reference>
<evidence type="ECO:0000256" key="3">
    <source>
        <dbReference type="PROSITE-ProRule" id="PRU00023"/>
    </source>
</evidence>
<evidence type="ECO:0000313" key="5">
    <source>
        <dbReference type="EMBL" id="EAY19005.1"/>
    </source>
</evidence>